<dbReference type="InterPro" id="IPR051257">
    <property type="entry name" value="Diverse_CBS-Domain"/>
</dbReference>
<sequence length="143" mass="15734">MSISQIMTHRSKLVTTMADASLASLREVFAKARFQHVPVVDQTNRLVGIVSVKDYFRELSPVMDSASAPSISVFMRSRKVHQVMVTPVITISESQSVKHAAALLLQHNISCLPVVDEYRHLLGIVSWKDILRAALGKPASTPA</sequence>
<dbReference type="CDD" id="cd04584">
    <property type="entry name" value="CBS_pair_AcuB_like"/>
    <property type="match status" value="1"/>
</dbReference>
<dbReference type="Pfam" id="PF00571">
    <property type="entry name" value="CBS"/>
    <property type="match status" value="2"/>
</dbReference>
<protein>
    <submittedName>
        <fullName evidence="4">CBS domain protein</fullName>
    </submittedName>
</protein>
<dbReference type="SUPFAM" id="SSF54631">
    <property type="entry name" value="CBS-domain pair"/>
    <property type="match status" value="1"/>
</dbReference>
<evidence type="ECO:0000256" key="2">
    <source>
        <dbReference type="PROSITE-ProRule" id="PRU00703"/>
    </source>
</evidence>
<evidence type="ECO:0000259" key="3">
    <source>
        <dbReference type="PROSITE" id="PS51371"/>
    </source>
</evidence>
<dbReference type="PROSITE" id="PS51371">
    <property type="entry name" value="CBS"/>
    <property type="match status" value="2"/>
</dbReference>
<name>A0A486XSQ1_9GAMM</name>
<evidence type="ECO:0000256" key="1">
    <source>
        <dbReference type="ARBA" id="ARBA00023122"/>
    </source>
</evidence>
<reference evidence="4" key="1">
    <citation type="submission" date="2019-04" db="EMBL/GenBank/DDBJ databases">
        <authorList>
            <person name="Brambilla D."/>
        </authorList>
    </citation>
    <scope>NUCLEOTIDE SEQUENCE</scope>
    <source>
        <strain evidence="4">BAL1</strain>
    </source>
</reference>
<gene>
    <name evidence="4" type="ORF">BAL341_2468</name>
</gene>
<dbReference type="Gene3D" id="3.10.580.10">
    <property type="entry name" value="CBS-domain"/>
    <property type="match status" value="2"/>
</dbReference>
<proteinExistence type="predicted"/>
<dbReference type="PANTHER" id="PTHR43080:SF2">
    <property type="entry name" value="CBS DOMAIN-CONTAINING PROTEIN"/>
    <property type="match status" value="1"/>
</dbReference>
<dbReference type="PANTHER" id="PTHR43080">
    <property type="entry name" value="CBS DOMAIN-CONTAINING PROTEIN CBSX3, MITOCHONDRIAL"/>
    <property type="match status" value="1"/>
</dbReference>
<dbReference type="SMART" id="SM00116">
    <property type="entry name" value="CBS"/>
    <property type="match status" value="2"/>
</dbReference>
<dbReference type="InterPro" id="IPR000644">
    <property type="entry name" value="CBS_dom"/>
</dbReference>
<dbReference type="InterPro" id="IPR046342">
    <property type="entry name" value="CBS_dom_sf"/>
</dbReference>
<dbReference type="EMBL" id="CAAJGR010000121">
    <property type="protein sequence ID" value="VHO05385.1"/>
    <property type="molecule type" value="Genomic_DNA"/>
</dbReference>
<evidence type="ECO:0000313" key="4">
    <source>
        <dbReference type="EMBL" id="VHO05385.1"/>
    </source>
</evidence>
<organism evidence="4">
    <name type="scientific">Rheinheimera sp. BAL341</name>
    <dbReference type="NCBI Taxonomy" id="1708203"/>
    <lineage>
        <taxon>Bacteria</taxon>
        <taxon>Pseudomonadati</taxon>
        <taxon>Pseudomonadota</taxon>
        <taxon>Gammaproteobacteria</taxon>
        <taxon>Chromatiales</taxon>
        <taxon>Chromatiaceae</taxon>
        <taxon>Rheinheimera</taxon>
    </lineage>
</organism>
<keyword evidence="1 2" id="KW-0129">CBS domain</keyword>
<dbReference type="AlphaFoldDB" id="A0A486XSQ1"/>
<feature type="domain" description="CBS" evidence="3">
    <location>
        <begin position="7"/>
        <end position="65"/>
    </location>
</feature>
<accession>A0A486XSQ1</accession>
<feature type="domain" description="CBS" evidence="3">
    <location>
        <begin position="84"/>
        <end position="141"/>
    </location>
</feature>